<protein>
    <submittedName>
        <fullName evidence="8">Fructokinase</fullName>
    </submittedName>
</protein>
<accession>A0A498BUV7</accession>
<evidence type="ECO:0000256" key="1">
    <source>
        <dbReference type="ARBA" id="ARBA00010688"/>
    </source>
</evidence>
<dbReference type="Proteomes" id="UP000273158">
    <property type="component" value="Unassembled WGS sequence"/>
</dbReference>
<evidence type="ECO:0000259" key="7">
    <source>
        <dbReference type="Pfam" id="PF00294"/>
    </source>
</evidence>
<organism evidence="8 9">
    <name type="scientific">Microbacterium telephonicum</name>
    <dbReference type="NCBI Taxonomy" id="1714841"/>
    <lineage>
        <taxon>Bacteria</taxon>
        <taxon>Bacillati</taxon>
        <taxon>Actinomycetota</taxon>
        <taxon>Actinomycetes</taxon>
        <taxon>Micrococcales</taxon>
        <taxon>Microbacteriaceae</taxon>
        <taxon>Microbacterium</taxon>
    </lineage>
</organism>
<gene>
    <name evidence="8" type="ORF">C7474_2872</name>
</gene>
<comment type="similarity">
    <text evidence="1 6">Belongs to the carbohydrate kinase PfkB family.</text>
</comment>
<evidence type="ECO:0000313" key="8">
    <source>
        <dbReference type="EMBL" id="RLK46687.1"/>
    </source>
</evidence>
<dbReference type="RefSeq" id="WP_241965279.1">
    <property type="nucleotide sequence ID" value="NZ_RCDB01000004.1"/>
</dbReference>
<evidence type="ECO:0000256" key="5">
    <source>
        <dbReference type="ARBA" id="ARBA00022840"/>
    </source>
</evidence>
<dbReference type="GO" id="GO:0006000">
    <property type="term" value="P:fructose metabolic process"/>
    <property type="evidence" value="ECO:0007669"/>
    <property type="project" value="UniProtKB-ARBA"/>
</dbReference>
<dbReference type="GO" id="GO:0005524">
    <property type="term" value="F:ATP binding"/>
    <property type="evidence" value="ECO:0007669"/>
    <property type="project" value="UniProtKB-KW"/>
</dbReference>
<dbReference type="Pfam" id="PF00294">
    <property type="entry name" value="PfkB"/>
    <property type="match status" value="1"/>
</dbReference>
<dbReference type="SUPFAM" id="SSF53613">
    <property type="entry name" value="Ribokinase-like"/>
    <property type="match status" value="1"/>
</dbReference>
<dbReference type="AlphaFoldDB" id="A0A498BUV7"/>
<dbReference type="GO" id="GO:0008865">
    <property type="term" value="F:fructokinase activity"/>
    <property type="evidence" value="ECO:0007669"/>
    <property type="project" value="UniProtKB-ARBA"/>
</dbReference>
<evidence type="ECO:0000256" key="2">
    <source>
        <dbReference type="ARBA" id="ARBA00022679"/>
    </source>
</evidence>
<keyword evidence="9" id="KW-1185">Reference proteome</keyword>
<dbReference type="InterPro" id="IPR050306">
    <property type="entry name" value="PfkB_Carbo_kinase"/>
</dbReference>
<dbReference type="InterPro" id="IPR011611">
    <property type="entry name" value="PfkB_dom"/>
</dbReference>
<evidence type="ECO:0000313" key="9">
    <source>
        <dbReference type="Proteomes" id="UP000273158"/>
    </source>
</evidence>
<dbReference type="PROSITE" id="PS00583">
    <property type="entry name" value="PFKB_KINASES_1"/>
    <property type="match status" value="1"/>
</dbReference>
<reference evidence="8 9" key="1">
    <citation type="journal article" date="2015" name="Stand. Genomic Sci.">
        <title>Genomic Encyclopedia of Bacterial and Archaeal Type Strains, Phase III: the genomes of soil and plant-associated and newly described type strains.</title>
        <authorList>
            <person name="Whitman W.B."/>
            <person name="Woyke T."/>
            <person name="Klenk H.P."/>
            <person name="Zhou Y."/>
            <person name="Lilburn T.G."/>
            <person name="Beck B.J."/>
            <person name="De Vos P."/>
            <person name="Vandamme P."/>
            <person name="Eisen J.A."/>
            <person name="Garrity G."/>
            <person name="Hugenholtz P."/>
            <person name="Kyrpides N.C."/>
        </authorList>
    </citation>
    <scope>NUCLEOTIDE SEQUENCE [LARGE SCALE GENOMIC DNA]</scope>
    <source>
        <strain evidence="8 9">S2T63</strain>
    </source>
</reference>
<evidence type="ECO:0000256" key="3">
    <source>
        <dbReference type="ARBA" id="ARBA00022741"/>
    </source>
</evidence>
<keyword evidence="5" id="KW-0067">ATP-binding</keyword>
<dbReference type="PANTHER" id="PTHR43085">
    <property type="entry name" value="HEXOKINASE FAMILY MEMBER"/>
    <property type="match status" value="1"/>
</dbReference>
<dbReference type="InterPro" id="IPR029056">
    <property type="entry name" value="Ribokinase-like"/>
</dbReference>
<name>A0A498BUV7_9MICO</name>
<sequence length="340" mass="34729">MSAADRIVVLGESLVDLVHGAADLPGEARETPGGSPANVAIALGRLGRRLVLVTRIGDDARGQRVRAWLTASDVDLDAVTVRGATAAAHADIDEEGAATYRFDIDGDIGDITVAVFDRATVLHLGSIGALLEPGAGAARTALDAVHGHALVTYDPNIRPLITPDRAATRTRVEELAARADLVKASDEDLAWLYPERDAKSVARELAARGPALVVVTRGAAGALAVSDDGEIEIEIASPPARVVDTVGAGDTFMAALIDGLVSAGVAGAGARERLGLLTEAEVTRILVRAAEAAAITVGRPGADPPRSAELAHLPAAPRPFAPAIFTPATPTPGAAAPMKG</sequence>
<dbReference type="CDD" id="cd01167">
    <property type="entry name" value="bac_FRK"/>
    <property type="match status" value="1"/>
</dbReference>
<dbReference type="EMBL" id="RCDB01000004">
    <property type="protein sequence ID" value="RLK46687.1"/>
    <property type="molecule type" value="Genomic_DNA"/>
</dbReference>
<feature type="domain" description="Carbohydrate kinase PfkB" evidence="7">
    <location>
        <begin position="6"/>
        <end position="305"/>
    </location>
</feature>
<evidence type="ECO:0000256" key="6">
    <source>
        <dbReference type="RuleBase" id="RU003704"/>
    </source>
</evidence>
<keyword evidence="2 6" id="KW-0808">Transferase</keyword>
<keyword evidence="3" id="KW-0547">Nucleotide-binding</keyword>
<dbReference type="PRINTS" id="PR00990">
    <property type="entry name" value="RIBOKINASE"/>
</dbReference>
<keyword evidence="4 6" id="KW-0418">Kinase</keyword>
<comment type="caution">
    <text evidence="8">The sequence shown here is derived from an EMBL/GenBank/DDBJ whole genome shotgun (WGS) entry which is preliminary data.</text>
</comment>
<dbReference type="PANTHER" id="PTHR43085:SF1">
    <property type="entry name" value="PSEUDOURIDINE KINASE-RELATED"/>
    <property type="match status" value="1"/>
</dbReference>
<dbReference type="InterPro" id="IPR002173">
    <property type="entry name" value="Carboh/pur_kinase_PfkB_CS"/>
</dbReference>
<dbReference type="PROSITE" id="PS00584">
    <property type="entry name" value="PFKB_KINASES_2"/>
    <property type="match status" value="1"/>
</dbReference>
<dbReference type="InterPro" id="IPR002139">
    <property type="entry name" value="Ribo/fructo_kinase"/>
</dbReference>
<proteinExistence type="inferred from homology"/>
<dbReference type="Gene3D" id="3.40.1190.20">
    <property type="match status" value="1"/>
</dbReference>
<evidence type="ECO:0000256" key="4">
    <source>
        <dbReference type="ARBA" id="ARBA00022777"/>
    </source>
</evidence>